<feature type="transmembrane region" description="Helical" evidence="2">
    <location>
        <begin position="291"/>
        <end position="310"/>
    </location>
</feature>
<dbReference type="Pfam" id="PF00344">
    <property type="entry name" value="SecY"/>
    <property type="match status" value="1"/>
</dbReference>
<dbReference type="Proteomes" id="UP000290475">
    <property type="component" value="Unassembled WGS sequence"/>
</dbReference>
<name>A0A4Q1TR06_9LACO</name>
<feature type="transmembrane region" description="Helical" evidence="2">
    <location>
        <begin position="133"/>
        <end position="156"/>
    </location>
</feature>
<dbReference type="GO" id="GO:0016020">
    <property type="term" value="C:membrane"/>
    <property type="evidence" value="ECO:0007669"/>
    <property type="project" value="InterPro"/>
</dbReference>
<feature type="transmembrane region" description="Helical" evidence="2">
    <location>
        <begin position="63"/>
        <end position="82"/>
    </location>
</feature>
<dbReference type="RefSeq" id="WP_129302428.1">
    <property type="nucleotide sequence ID" value="NZ_CP187176.1"/>
</dbReference>
<comment type="similarity">
    <text evidence="1">Belongs to the SecY/SEC61-alpha family.</text>
</comment>
<dbReference type="EMBL" id="MSSM01000029">
    <property type="protein sequence ID" value="RXT20497.1"/>
    <property type="molecule type" value="Genomic_DNA"/>
</dbReference>
<dbReference type="PANTHER" id="PTHR10906">
    <property type="entry name" value="SECY/SEC61-ALPHA FAMILY MEMBER"/>
    <property type="match status" value="1"/>
</dbReference>
<feature type="transmembrane region" description="Helical" evidence="2">
    <location>
        <begin position="103"/>
        <end position="121"/>
    </location>
</feature>
<dbReference type="AlphaFoldDB" id="A0A4Q1TR06"/>
<dbReference type="PRINTS" id="PR00303">
    <property type="entry name" value="SECYTRNLCASE"/>
</dbReference>
<proteinExistence type="inferred from homology"/>
<feature type="transmembrane region" description="Helical" evidence="2">
    <location>
        <begin position="168"/>
        <end position="187"/>
    </location>
</feature>
<dbReference type="GO" id="GO:0015031">
    <property type="term" value="P:protein transport"/>
    <property type="evidence" value="ECO:0007669"/>
    <property type="project" value="InterPro"/>
</dbReference>
<evidence type="ECO:0000313" key="4">
    <source>
        <dbReference type="Proteomes" id="UP000290475"/>
    </source>
</evidence>
<dbReference type="InterPro" id="IPR023201">
    <property type="entry name" value="SecY_dom_sf"/>
</dbReference>
<evidence type="ECO:0000256" key="2">
    <source>
        <dbReference type="SAM" id="Phobius"/>
    </source>
</evidence>
<evidence type="ECO:0000313" key="3">
    <source>
        <dbReference type="EMBL" id="RXT20497.1"/>
    </source>
</evidence>
<dbReference type="PIRSF" id="PIRSF004557">
    <property type="entry name" value="SecY"/>
    <property type="match status" value="1"/>
</dbReference>
<feature type="transmembrane region" description="Helical" evidence="2">
    <location>
        <begin position="199"/>
        <end position="217"/>
    </location>
</feature>
<dbReference type="SUPFAM" id="SSF103491">
    <property type="entry name" value="Preprotein translocase SecY subunit"/>
    <property type="match status" value="1"/>
</dbReference>
<feature type="transmembrane region" description="Helical" evidence="2">
    <location>
        <begin position="238"/>
        <end position="260"/>
    </location>
</feature>
<gene>
    <name evidence="3" type="ORF">BVJ53_10905</name>
</gene>
<protein>
    <submittedName>
        <fullName evidence="3">Preprotein translocase subunit SecY</fullName>
    </submittedName>
</protein>
<dbReference type="Gene3D" id="1.10.3370.10">
    <property type="entry name" value="SecY subunit domain"/>
    <property type="match status" value="1"/>
</dbReference>
<dbReference type="InterPro" id="IPR002208">
    <property type="entry name" value="SecY/SEC61-alpha"/>
</dbReference>
<comment type="caution">
    <text evidence="3">The sequence shown here is derived from an EMBL/GenBank/DDBJ whole genome shotgun (WGS) entry which is preliminary data.</text>
</comment>
<reference evidence="3 4" key="1">
    <citation type="submission" date="2017-01" db="EMBL/GenBank/DDBJ databases">
        <title>Lactobacillus chiayiensis sp. nov., a lactic acid bacterium isolated from compost.</title>
        <authorList>
            <person name="Huang C.-H."/>
        </authorList>
    </citation>
    <scope>NUCLEOTIDE SEQUENCE [LARGE SCALE GENOMIC DNA]</scope>
    <source>
        <strain evidence="4">chh01</strain>
    </source>
</reference>
<evidence type="ECO:0000256" key="1">
    <source>
        <dbReference type="RuleBase" id="RU004349"/>
    </source>
</evidence>
<sequence>MREHQDVAKRVLFTLLVLFVYALGQQVVLPGFDVAMARKMMGHNALLQMFGLTTGGQMNMPTLLSLGLGPYMTAMIVWQAIASLDIRSVNNLSVQQVGFIQRLLTFILAVLQGIVMVYYLRDAIAPLYLISDNLNLGVAAAVLYMVAGAMFALFIGLENANHGFGGSVALIIPGIITSLPHSFLYGYGTTRLKLNPTNVTVGIVVTVLVFISGLLVYRAEQRIPIQRPSLESTFSESYLPLPFLAAGAMPFMFSNMLFVLPKQVVEAFGYQYTHVGQFIITQINYNHWPGILAYAFIVLFLGFAFGLINLSPTKMARQLKERGDYVYHTTPGDATEALIMGHFFRLSMIGDFYLLLIGVVPLAIGMYLPSASNYAMYLGGVFIMVTITDTVTQQFIALWNKNRYSLFDEPIE</sequence>
<organism evidence="3 4">
    <name type="scientific">Lacticaseibacillus chiayiensis</name>
    <dbReference type="NCBI Taxonomy" id="2100821"/>
    <lineage>
        <taxon>Bacteria</taxon>
        <taxon>Bacillati</taxon>
        <taxon>Bacillota</taxon>
        <taxon>Bacilli</taxon>
        <taxon>Lactobacillales</taxon>
        <taxon>Lactobacillaceae</taxon>
        <taxon>Lacticaseibacillus</taxon>
    </lineage>
</organism>
<feature type="transmembrane region" description="Helical" evidence="2">
    <location>
        <begin position="374"/>
        <end position="399"/>
    </location>
</feature>
<feature type="transmembrane region" description="Helical" evidence="2">
    <location>
        <begin position="348"/>
        <end position="368"/>
    </location>
</feature>
<keyword evidence="2" id="KW-0472">Membrane</keyword>
<keyword evidence="2" id="KW-0812">Transmembrane</keyword>
<accession>A0A4Q1TR06</accession>
<keyword evidence="2" id="KW-1133">Transmembrane helix</keyword>